<evidence type="ECO:0000313" key="3">
    <source>
        <dbReference type="Proteomes" id="UP001054945"/>
    </source>
</evidence>
<organism evidence="2 3">
    <name type="scientific">Caerostris extrusa</name>
    <name type="common">Bark spider</name>
    <name type="synonym">Caerostris bankana</name>
    <dbReference type="NCBI Taxonomy" id="172846"/>
    <lineage>
        <taxon>Eukaryota</taxon>
        <taxon>Metazoa</taxon>
        <taxon>Ecdysozoa</taxon>
        <taxon>Arthropoda</taxon>
        <taxon>Chelicerata</taxon>
        <taxon>Arachnida</taxon>
        <taxon>Araneae</taxon>
        <taxon>Araneomorphae</taxon>
        <taxon>Entelegynae</taxon>
        <taxon>Araneoidea</taxon>
        <taxon>Araneidae</taxon>
        <taxon>Caerostris</taxon>
    </lineage>
</organism>
<feature type="region of interest" description="Disordered" evidence="1">
    <location>
        <begin position="62"/>
        <end position="106"/>
    </location>
</feature>
<dbReference type="AlphaFoldDB" id="A0AAV4QKM7"/>
<name>A0AAV4QKM7_CAEEX</name>
<dbReference type="EMBL" id="BPLR01006187">
    <property type="protein sequence ID" value="GIY07983.1"/>
    <property type="molecule type" value="Genomic_DNA"/>
</dbReference>
<feature type="compositionally biased region" description="Basic and acidic residues" evidence="1">
    <location>
        <begin position="74"/>
        <end position="87"/>
    </location>
</feature>
<reference evidence="2 3" key="1">
    <citation type="submission" date="2021-06" db="EMBL/GenBank/DDBJ databases">
        <title>Caerostris extrusa draft genome.</title>
        <authorList>
            <person name="Kono N."/>
            <person name="Arakawa K."/>
        </authorList>
    </citation>
    <scope>NUCLEOTIDE SEQUENCE [LARGE SCALE GENOMIC DNA]</scope>
</reference>
<accession>A0AAV4QKM7</accession>
<sequence>MVEAKKKIRVNGMLQTSSLIQMKIYDDSEEADKHFLQRAPKQGWLGNFFAGLITAKNNLRGLPRSEYLPGEGDPPTHKPEKTPDARVRSNQPITPGKNRTEQYGGKWSRRIFSNNLKVCPSSHKRRQH</sequence>
<proteinExistence type="predicted"/>
<evidence type="ECO:0000313" key="2">
    <source>
        <dbReference type="EMBL" id="GIY07983.1"/>
    </source>
</evidence>
<comment type="caution">
    <text evidence="2">The sequence shown here is derived from an EMBL/GenBank/DDBJ whole genome shotgun (WGS) entry which is preliminary data.</text>
</comment>
<keyword evidence="3" id="KW-1185">Reference proteome</keyword>
<protein>
    <submittedName>
        <fullName evidence="2">Uncharacterized protein</fullName>
    </submittedName>
</protein>
<evidence type="ECO:0000256" key="1">
    <source>
        <dbReference type="SAM" id="MobiDB-lite"/>
    </source>
</evidence>
<dbReference type="Proteomes" id="UP001054945">
    <property type="component" value="Unassembled WGS sequence"/>
</dbReference>
<gene>
    <name evidence="2" type="ORF">CEXT_399611</name>
</gene>